<dbReference type="PANTHER" id="PTHR31672:SF13">
    <property type="entry name" value="F-BOX PROTEIN CPR30-LIKE"/>
    <property type="match status" value="1"/>
</dbReference>
<gene>
    <name evidence="3" type="ORF">NCGR_LOCUS16418</name>
</gene>
<name>A0A811NNK9_9POAL</name>
<evidence type="ECO:0000259" key="2">
    <source>
        <dbReference type="Pfam" id="PF08268"/>
    </source>
</evidence>
<proteinExistence type="predicted"/>
<feature type="domain" description="F-box associated beta-propeller type 3" evidence="2">
    <location>
        <begin position="82"/>
        <end position="233"/>
    </location>
</feature>
<feature type="region of interest" description="Disordered" evidence="1">
    <location>
        <begin position="1"/>
        <end position="43"/>
    </location>
</feature>
<dbReference type="AlphaFoldDB" id="A0A811NNK9"/>
<dbReference type="EMBL" id="CAJGYO010000004">
    <property type="protein sequence ID" value="CAD6224107.1"/>
    <property type="molecule type" value="Genomic_DNA"/>
</dbReference>
<dbReference type="InterPro" id="IPR017451">
    <property type="entry name" value="F-box-assoc_interact_dom"/>
</dbReference>
<dbReference type="InterPro" id="IPR013187">
    <property type="entry name" value="F-box-assoc_dom_typ3"/>
</dbReference>
<keyword evidence="4" id="KW-1185">Reference proteome</keyword>
<organism evidence="3 4">
    <name type="scientific">Miscanthus lutarioriparius</name>
    <dbReference type="NCBI Taxonomy" id="422564"/>
    <lineage>
        <taxon>Eukaryota</taxon>
        <taxon>Viridiplantae</taxon>
        <taxon>Streptophyta</taxon>
        <taxon>Embryophyta</taxon>
        <taxon>Tracheophyta</taxon>
        <taxon>Spermatophyta</taxon>
        <taxon>Magnoliopsida</taxon>
        <taxon>Liliopsida</taxon>
        <taxon>Poales</taxon>
        <taxon>Poaceae</taxon>
        <taxon>PACMAD clade</taxon>
        <taxon>Panicoideae</taxon>
        <taxon>Andropogonodae</taxon>
        <taxon>Andropogoneae</taxon>
        <taxon>Saccharinae</taxon>
        <taxon>Miscanthus</taxon>
    </lineage>
</organism>
<comment type="caution">
    <text evidence="3">The sequence shown here is derived from an EMBL/GenBank/DDBJ whole genome shotgun (WGS) entry which is preliminary data.</text>
</comment>
<evidence type="ECO:0000256" key="1">
    <source>
        <dbReference type="SAM" id="MobiDB-lite"/>
    </source>
</evidence>
<sequence length="347" mass="37647">MRQAPAPTAHGATGRSATPHDDGADASPREDRAPDGSQKAPTHTVVFFPPVLGGAKPRPGRGLVLDERWAVTAKFTAGTSVDMIGTCGGLLCLLDVRSCAVRISNPATGESLALPPPPPPSPCTSTRRDQRAYCLGFDPTAKLYKIVHVPHDYKIASRSGSTGKKGVVYVHRVGDRYWRPVRAPGAACCLAAAGAVYSNGAVYWLTHYEVARARLVRFHLSQEEATLVEPPPFDVHRRPLYCRLLDADATPGEDEALYAHRIKERGVSSIERAGEKMLVEGRGVVKPLSDAASPRGRGEDRARVKQKQEVVAAILGIVELPLYRERLKKGDGERVDRNLEKARADCR</sequence>
<dbReference type="Pfam" id="PF08268">
    <property type="entry name" value="FBA_3"/>
    <property type="match status" value="1"/>
</dbReference>
<reference evidence="3" key="1">
    <citation type="submission" date="2020-10" db="EMBL/GenBank/DDBJ databases">
        <authorList>
            <person name="Han B."/>
            <person name="Lu T."/>
            <person name="Zhao Q."/>
            <person name="Huang X."/>
            <person name="Zhao Y."/>
        </authorList>
    </citation>
    <scope>NUCLEOTIDE SEQUENCE</scope>
</reference>
<accession>A0A811NNK9</accession>
<dbReference type="PANTHER" id="PTHR31672">
    <property type="entry name" value="BNACNNG10540D PROTEIN"/>
    <property type="match status" value="1"/>
</dbReference>
<evidence type="ECO:0000313" key="4">
    <source>
        <dbReference type="Proteomes" id="UP000604825"/>
    </source>
</evidence>
<protein>
    <recommendedName>
        <fullName evidence="2">F-box associated beta-propeller type 3 domain-containing protein</fullName>
    </recommendedName>
</protein>
<dbReference type="OrthoDB" id="589501at2759"/>
<feature type="compositionally biased region" description="Basic and acidic residues" evidence="1">
    <location>
        <begin position="18"/>
        <end position="34"/>
    </location>
</feature>
<dbReference type="InterPro" id="IPR050796">
    <property type="entry name" value="SCF_F-box_component"/>
</dbReference>
<dbReference type="NCBIfam" id="TIGR01640">
    <property type="entry name" value="F_box_assoc_1"/>
    <property type="match status" value="1"/>
</dbReference>
<evidence type="ECO:0000313" key="3">
    <source>
        <dbReference type="EMBL" id="CAD6224107.1"/>
    </source>
</evidence>
<dbReference type="Proteomes" id="UP000604825">
    <property type="component" value="Unassembled WGS sequence"/>
</dbReference>